<feature type="compositionally biased region" description="Basic and acidic residues" evidence="1">
    <location>
        <begin position="584"/>
        <end position="593"/>
    </location>
</feature>
<feature type="compositionally biased region" description="Low complexity" evidence="1">
    <location>
        <begin position="316"/>
        <end position="336"/>
    </location>
</feature>
<proteinExistence type="predicted"/>
<feature type="compositionally biased region" description="Basic residues" evidence="1">
    <location>
        <begin position="516"/>
        <end position="528"/>
    </location>
</feature>
<feature type="compositionally biased region" description="Basic and acidic residues" evidence="1">
    <location>
        <begin position="452"/>
        <end position="462"/>
    </location>
</feature>
<name>A0A813L9Y6_POLGL</name>
<dbReference type="AlphaFoldDB" id="A0A813L9Y6"/>
<sequence length="940" mass="100448">MTVRASSPVRRGRLADRGAVSARRRPGGAQVSPPRQHFTGPAAPVISSGCALVTAELLQQLQKEVGKLPSFAVPPGIAANAPADRDRPDVDDAASPKPPKRNANVLGRGRVAKGEGPAGPQPQATHVKHAFVGTDDKDALGDTPPPPPGARHASVGTTNGAEEGTQTVEDSATQETLFSARPANLGAAPSSPSKPGGLITSPTSRHLQAVMHVPGLPPVPIAESVLLGIPTPQAPLSQRAGDSPHGYGRCDLFAADRLTAERDRDRKRAQAQMLADQIEERRQRKIEEKRQIQEQDLLEEIRIQRERKEIEERQQWESQARKAASAAAEAVVADAPARQKDVQSPAGHNTRRRRATQDGDAESVSPNVRAGAFRGTATEADSTTGLWNSEETEERRRRRRRRRAADTAGGNGATWRTTTTATEREQKRSWRDPQADSLTMNADDTLTTVVEGGRETKREAKEARRRRRIRRVDSTVADSQAGAEPWAPAQLRTLEDEVARRGLWPRSEEQEDSPAGRRRGAGRSRRPRAGSDEEQAATASVIALELDRPSPQLRRPPAQMSDEDLRDQIGSLVRVCKQLLRERAEERASERPQRNPSPRVSGRSRAPQSLDKNSPRGPSPQPQLDDWHNPPVHRIVQPSHQHQHHHIPLGEAYIPASGSRATGAPDNYNSGRNHAGQGNVARSAYGHQNGNDSFDVLGSIREGENGTIPSRVTNQSPDLDWGTDRPSIGGEPWPTDALVELLKVPLIAAGAMSIPGAAEAPPLERQAGPPVAARGEHYRLNDGRPMHAADPALPPSLFASPCARGLALRRGSGSAGGGLGFRSPGGDVFGSGMGAGHWGGQMVASPPPPMSRGGLNVQANWFGPGLGPTSPSGGQHQGGLEGFFPPSSQEHGPAGASEARRPGQFPTGIKPSIQAQSAMLREMYPNGAQGAGIPGPLALP</sequence>
<feature type="compositionally biased region" description="Polar residues" evidence="1">
    <location>
        <begin position="155"/>
        <end position="177"/>
    </location>
</feature>
<evidence type="ECO:0000313" key="2">
    <source>
        <dbReference type="EMBL" id="CAE8724364.1"/>
    </source>
</evidence>
<accession>A0A813L9Y6</accession>
<feature type="compositionally biased region" description="Polar residues" evidence="1">
    <location>
        <begin position="707"/>
        <end position="717"/>
    </location>
</feature>
<dbReference type="EMBL" id="CAJNNW010034876">
    <property type="protein sequence ID" value="CAE8724364.1"/>
    <property type="molecule type" value="Genomic_DNA"/>
</dbReference>
<feature type="compositionally biased region" description="Polar residues" evidence="1">
    <location>
        <begin position="436"/>
        <end position="448"/>
    </location>
</feature>
<dbReference type="Proteomes" id="UP000626109">
    <property type="component" value="Unassembled WGS sequence"/>
</dbReference>
<feature type="region of interest" description="Disordered" evidence="1">
    <location>
        <begin position="1"/>
        <end position="44"/>
    </location>
</feature>
<feature type="compositionally biased region" description="Polar residues" evidence="1">
    <location>
        <begin position="379"/>
        <end position="389"/>
    </location>
</feature>
<evidence type="ECO:0000256" key="1">
    <source>
        <dbReference type="SAM" id="MobiDB-lite"/>
    </source>
</evidence>
<feature type="region of interest" description="Disordered" evidence="1">
    <location>
        <begin position="70"/>
        <end position="203"/>
    </location>
</feature>
<evidence type="ECO:0000313" key="3">
    <source>
        <dbReference type="Proteomes" id="UP000626109"/>
    </source>
</evidence>
<evidence type="ECO:0008006" key="4">
    <source>
        <dbReference type="Google" id="ProtNLM"/>
    </source>
</evidence>
<feature type="region of interest" description="Disordered" evidence="1">
    <location>
        <begin position="311"/>
        <end position="566"/>
    </location>
</feature>
<protein>
    <recommendedName>
        <fullName evidence="4">CCDC66 domain-containing protein</fullName>
    </recommendedName>
</protein>
<gene>
    <name evidence="2" type="ORF">PGLA2088_LOCUS43682</name>
</gene>
<feature type="region of interest" description="Disordered" evidence="1">
    <location>
        <begin position="865"/>
        <end position="916"/>
    </location>
</feature>
<comment type="caution">
    <text evidence="2">The sequence shown here is derived from an EMBL/GenBank/DDBJ whole genome shotgun (WGS) entry which is preliminary data.</text>
</comment>
<organism evidence="2 3">
    <name type="scientific">Polarella glacialis</name>
    <name type="common">Dinoflagellate</name>
    <dbReference type="NCBI Taxonomy" id="89957"/>
    <lineage>
        <taxon>Eukaryota</taxon>
        <taxon>Sar</taxon>
        <taxon>Alveolata</taxon>
        <taxon>Dinophyceae</taxon>
        <taxon>Suessiales</taxon>
        <taxon>Suessiaceae</taxon>
        <taxon>Polarella</taxon>
    </lineage>
</organism>
<feature type="compositionally biased region" description="Basic and acidic residues" evidence="1">
    <location>
        <begin position="422"/>
        <end position="434"/>
    </location>
</feature>
<reference evidence="2" key="1">
    <citation type="submission" date="2021-02" db="EMBL/GenBank/DDBJ databases">
        <authorList>
            <person name="Dougan E. K."/>
            <person name="Rhodes N."/>
            <person name="Thang M."/>
            <person name="Chan C."/>
        </authorList>
    </citation>
    <scope>NUCLEOTIDE SEQUENCE</scope>
</reference>
<feature type="region of interest" description="Disordered" evidence="1">
    <location>
        <begin position="584"/>
        <end position="730"/>
    </location>
</feature>